<dbReference type="Pfam" id="PF13637">
    <property type="entry name" value="Ank_4"/>
    <property type="match status" value="2"/>
</dbReference>
<comment type="caution">
    <text evidence="4">The sequence shown here is derived from an EMBL/GenBank/DDBJ whole genome shotgun (WGS) entry which is preliminary data.</text>
</comment>
<dbReference type="OrthoDB" id="6692170at2"/>
<dbReference type="Pfam" id="PF12796">
    <property type="entry name" value="Ank_2"/>
    <property type="match status" value="2"/>
</dbReference>
<name>A0A5C6ENI5_9BACT</name>
<feature type="repeat" description="ANK" evidence="3">
    <location>
        <begin position="152"/>
        <end position="184"/>
    </location>
</feature>
<proteinExistence type="predicted"/>
<dbReference type="EMBL" id="SJPW01000006">
    <property type="protein sequence ID" value="TWU48909.1"/>
    <property type="molecule type" value="Genomic_DNA"/>
</dbReference>
<gene>
    <name evidence="4" type="ORF">Poly51_48130</name>
</gene>
<dbReference type="InterPro" id="IPR002110">
    <property type="entry name" value="Ankyrin_rpt"/>
</dbReference>
<evidence type="ECO:0000256" key="1">
    <source>
        <dbReference type="ARBA" id="ARBA00022737"/>
    </source>
</evidence>
<dbReference type="Gene3D" id="1.25.40.20">
    <property type="entry name" value="Ankyrin repeat-containing domain"/>
    <property type="match status" value="4"/>
</dbReference>
<keyword evidence="1" id="KW-0677">Repeat</keyword>
<dbReference type="SUPFAM" id="SSF48403">
    <property type="entry name" value="Ankyrin repeat"/>
    <property type="match status" value="2"/>
</dbReference>
<evidence type="ECO:0000313" key="5">
    <source>
        <dbReference type="Proteomes" id="UP000318288"/>
    </source>
</evidence>
<feature type="repeat" description="ANK" evidence="3">
    <location>
        <begin position="443"/>
        <end position="475"/>
    </location>
</feature>
<reference evidence="4 5" key="1">
    <citation type="submission" date="2019-02" db="EMBL/GenBank/DDBJ databases">
        <title>Deep-cultivation of Planctomycetes and their phenomic and genomic characterization uncovers novel biology.</title>
        <authorList>
            <person name="Wiegand S."/>
            <person name="Jogler M."/>
            <person name="Boedeker C."/>
            <person name="Pinto D."/>
            <person name="Vollmers J."/>
            <person name="Rivas-Marin E."/>
            <person name="Kohn T."/>
            <person name="Peeters S.H."/>
            <person name="Heuer A."/>
            <person name="Rast P."/>
            <person name="Oberbeckmann S."/>
            <person name="Bunk B."/>
            <person name="Jeske O."/>
            <person name="Meyerdierks A."/>
            <person name="Storesund J.E."/>
            <person name="Kallscheuer N."/>
            <person name="Luecker S."/>
            <person name="Lage O.M."/>
            <person name="Pohl T."/>
            <person name="Merkel B.J."/>
            <person name="Hornburger P."/>
            <person name="Mueller R.-W."/>
            <person name="Bruemmer F."/>
            <person name="Labrenz M."/>
            <person name="Spormann A.M."/>
            <person name="Op Den Camp H."/>
            <person name="Overmann J."/>
            <person name="Amann R."/>
            <person name="Jetten M.S.M."/>
            <person name="Mascher T."/>
            <person name="Medema M.H."/>
            <person name="Devos D.P."/>
            <person name="Kaster A.-K."/>
            <person name="Ovreas L."/>
            <person name="Rohde M."/>
            <person name="Galperin M.Y."/>
            <person name="Jogler C."/>
        </authorList>
    </citation>
    <scope>NUCLEOTIDE SEQUENCE [LARGE SCALE GENOMIC DNA]</scope>
    <source>
        <strain evidence="4 5">Poly51</strain>
    </source>
</reference>
<sequence>MTAARLGRESCPTDCSAKAWELFCAAANGHTSAVRSIVQKNPEFVHQFVWYESPLHFAVRENQIEVARVLIEAGINPAFSNFNYRSWQSLLSITKERCFDALHRLLVREMKNRFDYDPGYAPLWQAITAGEVERVKELIDASPELGRIGDEHGNRAIHWAILARRIPIIELLLDCGVDINAKRADLQSPLHLALVGDYWFGKKNSPDPETSSQQIADFIRNSGADHEFSVAVAFNDIEHVRSELARNSGLANEINSSRRSPLYFGSSRGHLEMVQLLLESGADPNLAEHCASRGRALFEASSRNDVEMMSLLLAHAADANANVDSCGNCLSIAQQGGPREAEAIALLTKHGALAGEWEIDTKEKLSKALDSTSFIPNRDIWSSVLGKIIEEDSVDLLEEYVARFGYDDIVRLNPANGRRLPRSKEMLTKLVELGTNINARDWYGRTFLHHASYGESLAIPEFLIEAGIDIDAIDHQSATTALGLAAWKGNVAMVDLLLDANADPLLPLDRHWARPFAYAKAQGHDKVVERLRRYETN</sequence>
<dbReference type="Proteomes" id="UP000318288">
    <property type="component" value="Unassembled WGS sequence"/>
</dbReference>
<dbReference type="PANTHER" id="PTHR24198:SF165">
    <property type="entry name" value="ANKYRIN REPEAT-CONTAINING PROTEIN-RELATED"/>
    <property type="match status" value="1"/>
</dbReference>
<organism evidence="4 5">
    <name type="scientific">Rubripirellula tenax</name>
    <dbReference type="NCBI Taxonomy" id="2528015"/>
    <lineage>
        <taxon>Bacteria</taxon>
        <taxon>Pseudomonadati</taxon>
        <taxon>Planctomycetota</taxon>
        <taxon>Planctomycetia</taxon>
        <taxon>Pirellulales</taxon>
        <taxon>Pirellulaceae</taxon>
        <taxon>Rubripirellula</taxon>
    </lineage>
</organism>
<dbReference type="AlphaFoldDB" id="A0A5C6ENI5"/>
<protein>
    <submittedName>
        <fullName evidence="4">Ankyrin repeats (3 copies)</fullName>
    </submittedName>
</protein>
<dbReference type="PROSITE" id="PS50088">
    <property type="entry name" value="ANK_REPEAT"/>
    <property type="match status" value="4"/>
</dbReference>
<dbReference type="PANTHER" id="PTHR24198">
    <property type="entry name" value="ANKYRIN REPEAT AND PROTEIN KINASE DOMAIN-CONTAINING PROTEIN"/>
    <property type="match status" value="1"/>
</dbReference>
<feature type="repeat" description="ANK" evidence="3">
    <location>
        <begin position="53"/>
        <end position="82"/>
    </location>
</feature>
<dbReference type="SMART" id="SM00248">
    <property type="entry name" value="ANK"/>
    <property type="match status" value="9"/>
</dbReference>
<evidence type="ECO:0000256" key="2">
    <source>
        <dbReference type="ARBA" id="ARBA00023043"/>
    </source>
</evidence>
<dbReference type="RefSeq" id="WP_146460515.1">
    <property type="nucleotide sequence ID" value="NZ_SJPW01000006.1"/>
</dbReference>
<dbReference type="InterPro" id="IPR036770">
    <property type="entry name" value="Ankyrin_rpt-contain_sf"/>
</dbReference>
<accession>A0A5C6ENI5</accession>
<dbReference type="PROSITE" id="PS50297">
    <property type="entry name" value="ANK_REP_REGION"/>
    <property type="match status" value="4"/>
</dbReference>
<evidence type="ECO:0000256" key="3">
    <source>
        <dbReference type="PROSITE-ProRule" id="PRU00023"/>
    </source>
</evidence>
<evidence type="ECO:0000313" key="4">
    <source>
        <dbReference type="EMBL" id="TWU48909.1"/>
    </source>
</evidence>
<keyword evidence="2 3" id="KW-0040">ANK repeat</keyword>
<feature type="repeat" description="ANK" evidence="3">
    <location>
        <begin position="257"/>
        <end position="289"/>
    </location>
</feature>
<keyword evidence="5" id="KW-1185">Reference proteome</keyword>